<keyword evidence="2" id="KW-1185">Reference proteome</keyword>
<dbReference type="eggNOG" id="ENOG502QSKG">
    <property type="taxonomic scope" value="Eukaryota"/>
</dbReference>
<dbReference type="VEuPathDB" id="FungiDB:UREG_00452"/>
<dbReference type="SUPFAM" id="SSF53335">
    <property type="entry name" value="S-adenosyl-L-methionine-dependent methyltransferases"/>
    <property type="match status" value="1"/>
</dbReference>
<dbReference type="AlphaFoldDB" id="C4JE28"/>
<evidence type="ECO:0000313" key="1">
    <source>
        <dbReference type="EMBL" id="EEP75606.1"/>
    </source>
</evidence>
<dbReference type="KEGG" id="ure:UREG_00452"/>
<proteinExistence type="predicted"/>
<dbReference type="EMBL" id="CH476615">
    <property type="protein sequence ID" value="EEP75606.1"/>
    <property type="molecule type" value="Genomic_DNA"/>
</dbReference>
<accession>C4JE28</accession>
<name>C4JE28_UNCRE</name>
<sequence>MPAMARPLVQQLQESPRIVYDWSRNLYVVELLFDSGVYYFPLCPGVPNPEPCWTIRAGPSGEIPVANVPAPAIPEPSFGSDYGEDDTLSTTELTSEFVDYPYDYGRRYNAFQEGEYWAPNDEVQQNQMDIARLSILELVMEHGQCLYRSIYRHLKPGGWIDQQEISVEFKSDDGSLPYDHPLSRWSRLMLQAGEISGKTFRIVDQARDHLLDAGFVDVTERRHKVPVGTWAKEPQMKALGRLNLEQIKAGLDGWTIMPFMRELRDIGLCQEAPVG</sequence>
<dbReference type="InParanoid" id="C4JE28"/>
<dbReference type="OrthoDB" id="2013972at2759"/>
<organism evidence="1 2">
    <name type="scientific">Uncinocarpus reesii (strain UAMH 1704)</name>
    <dbReference type="NCBI Taxonomy" id="336963"/>
    <lineage>
        <taxon>Eukaryota</taxon>
        <taxon>Fungi</taxon>
        <taxon>Dikarya</taxon>
        <taxon>Ascomycota</taxon>
        <taxon>Pezizomycotina</taxon>
        <taxon>Eurotiomycetes</taxon>
        <taxon>Eurotiomycetidae</taxon>
        <taxon>Onygenales</taxon>
        <taxon>Onygenaceae</taxon>
        <taxon>Uncinocarpus</taxon>
    </lineage>
</organism>
<gene>
    <name evidence="1" type="ORF">UREG_00452</name>
</gene>
<dbReference type="RefSeq" id="XP_002540939.1">
    <property type="nucleotide sequence ID" value="XM_002540893.1"/>
</dbReference>
<reference evidence="2" key="1">
    <citation type="journal article" date="2009" name="Genome Res.">
        <title>Comparative genomic analyses of the human fungal pathogens Coccidioides and their relatives.</title>
        <authorList>
            <person name="Sharpton T.J."/>
            <person name="Stajich J.E."/>
            <person name="Rounsley S.D."/>
            <person name="Gardner M.J."/>
            <person name="Wortman J.R."/>
            <person name="Jordar V.S."/>
            <person name="Maiti R."/>
            <person name="Kodira C.D."/>
            <person name="Neafsey D.E."/>
            <person name="Zeng Q."/>
            <person name="Hung C.-Y."/>
            <person name="McMahan C."/>
            <person name="Muszewska A."/>
            <person name="Grynberg M."/>
            <person name="Mandel M.A."/>
            <person name="Kellner E.M."/>
            <person name="Barker B.M."/>
            <person name="Galgiani J.N."/>
            <person name="Orbach M.J."/>
            <person name="Kirkland T.N."/>
            <person name="Cole G.T."/>
            <person name="Henn M.R."/>
            <person name="Birren B.W."/>
            <person name="Taylor J.W."/>
        </authorList>
    </citation>
    <scope>NUCLEOTIDE SEQUENCE [LARGE SCALE GENOMIC DNA]</scope>
    <source>
        <strain evidence="2">UAMH 1704</strain>
    </source>
</reference>
<protein>
    <submittedName>
        <fullName evidence="1">Uncharacterized protein</fullName>
    </submittedName>
</protein>
<dbReference type="GeneID" id="8437250"/>
<dbReference type="InterPro" id="IPR029063">
    <property type="entry name" value="SAM-dependent_MTases_sf"/>
</dbReference>
<dbReference type="HOGENOM" id="CLU_1012644_0_0_1"/>
<dbReference type="Proteomes" id="UP000002058">
    <property type="component" value="Unassembled WGS sequence"/>
</dbReference>
<evidence type="ECO:0000313" key="2">
    <source>
        <dbReference type="Proteomes" id="UP000002058"/>
    </source>
</evidence>